<evidence type="ECO:0000313" key="2">
    <source>
        <dbReference type="EMBL" id="KAK7340781.1"/>
    </source>
</evidence>
<accession>A0AAN9LS43</accession>
<dbReference type="AlphaFoldDB" id="A0AAN9LS43"/>
<dbReference type="EMBL" id="JAYMYQ010000004">
    <property type="protein sequence ID" value="KAK7340781.1"/>
    <property type="molecule type" value="Genomic_DNA"/>
</dbReference>
<evidence type="ECO:0000313" key="3">
    <source>
        <dbReference type="Proteomes" id="UP001367508"/>
    </source>
</evidence>
<dbReference type="Proteomes" id="UP001367508">
    <property type="component" value="Unassembled WGS sequence"/>
</dbReference>
<name>A0AAN9LS43_CANGL</name>
<gene>
    <name evidence="2" type="ORF">VNO77_21494</name>
</gene>
<comment type="caution">
    <text evidence="2">The sequence shown here is derived from an EMBL/GenBank/DDBJ whole genome shotgun (WGS) entry which is preliminary data.</text>
</comment>
<keyword evidence="3" id="KW-1185">Reference proteome</keyword>
<proteinExistence type="predicted"/>
<feature type="region of interest" description="Disordered" evidence="1">
    <location>
        <begin position="73"/>
        <end position="103"/>
    </location>
</feature>
<feature type="compositionally biased region" description="Basic and acidic residues" evidence="1">
    <location>
        <begin position="74"/>
        <end position="103"/>
    </location>
</feature>
<organism evidence="2 3">
    <name type="scientific">Canavalia gladiata</name>
    <name type="common">Sword bean</name>
    <name type="synonym">Dolichos gladiatus</name>
    <dbReference type="NCBI Taxonomy" id="3824"/>
    <lineage>
        <taxon>Eukaryota</taxon>
        <taxon>Viridiplantae</taxon>
        <taxon>Streptophyta</taxon>
        <taxon>Embryophyta</taxon>
        <taxon>Tracheophyta</taxon>
        <taxon>Spermatophyta</taxon>
        <taxon>Magnoliopsida</taxon>
        <taxon>eudicotyledons</taxon>
        <taxon>Gunneridae</taxon>
        <taxon>Pentapetalae</taxon>
        <taxon>rosids</taxon>
        <taxon>fabids</taxon>
        <taxon>Fabales</taxon>
        <taxon>Fabaceae</taxon>
        <taxon>Papilionoideae</taxon>
        <taxon>50 kb inversion clade</taxon>
        <taxon>NPAAA clade</taxon>
        <taxon>indigoferoid/millettioid clade</taxon>
        <taxon>Phaseoleae</taxon>
        <taxon>Canavalia</taxon>
    </lineage>
</organism>
<reference evidence="2 3" key="1">
    <citation type="submission" date="2024-01" db="EMBL/GenBank/DDBJ databases">
        <title>The genomes of 5 underutilized Papilionoideae crops provide insights into root nodulation and disease resistanc.</title>
        <authorList>
            <person name="Jiang F."/>
        </authorList>
    </citation>
    <scope>NUCLEOTIDE SEQUENCE [LARGE SCALE GENOMIC DNA]</scope>
    <source>
        <strain evidence="2">LVBAO_FW01</strain>
        <tissue evidence="2">Leaves</tissue>
    </source>
</reference>
<evidence type="ECO:0000256" key="1">
    <source>
        <dbReference type="SAM" id="MobiDB-lite"/>
    </source>
</evidence>
<sequence length="103" mass="11945">MVISKPQLGLAMSHHRLFSNLTPSPTPWHSQFHIKGHILYNSMLIHFTKIPSKPQSSFIFLTLPTVGNVVMPKNIHENPQRERSAQKAHTQKEERERERKGKK</sequence>
<protein>
    <submittedName>
        <fullName evidence="2">Uncharacterized protein</fullName>
    </submittedName>
</protein>